<dbReference type="HOGENOM" id="CLU_113736_3_0_6"/>
<dbReference type="Proteomes" id="UP000018418">
    <property type="component" value="Unassembled WGS sequence"/>
</dbReference>
<evidence type="ECO:0000256" key="3">
    <source>
        <dbReference type="ARBA" id="ARBA00022692"/>
    </source>
</evidence>
<sequence length="133" mass="15240">MGFQLLKLLPQLGLLAIFWWCGNLIHQKFSLPISSGILGMFLLLICLFAGWVKLEQVALGANAVLAELVLFFVPIVVAVVQYKQLFLTEGWQIVVSIGIGTMLVMLSTSLTIHYTYRLKKYWHVRKRLQHRMH</sequence>
<keyword evidence="4 6" id="KW-1133">Transmembrane helix</keyword>
<dbReference type="InterPro" id="IPR005538">
    <property type="entry name" value="LrgA/CidA"/>
</dbReference>
<dbReference type="PATRIC" id="fig|1341683.3.peg.1374"/>
<dbReference type="PANTHER" id="PTHR33931:SF2">
    <property type="entry name" value="HOLIN-LIKE PROTEIN CIDA"/>
    <property type="match status" value="1"/>
</dbReference>
<dbReference type="STRING" id="396323.VH98_11100"/>
<name>V2VT33_9GAMM</name>
<protein>
    <recommendedName>
        <fullName evidence="9">CidA/LrgA family protein</fullName>
    </recommendedName>
</protein>
<feature type="transmembrane region" description="Helical" evidence="6">
    <location>
        <begin position="31"/>
        <end position="52"/>
    </location>
</feature>
<keyword evidence="8" id="KW-1185">Reference proteome</keyword>
<reference evidence="7 8" key="1">
    <citation type="submission" date="2013-10" db="EMBL/GenBank/DDBJ databases">
        <title>The Genome Sequence of Acinetobacter brisouii CIP 110357.</title>
        <authorList>
            <consortium name="The Broad Institute Genomics Platform"/>
            <consortium name="The Broad Institute Genome Sequencing Center for Infectious Disease"/>
            <person name="Cerqueira G."/>
            <person name="Feldgarden M."/>
            <person name="Courvalin P."/>
            <person name="Grillot-Courvalin C."/>
            <person name="Clermont D."/>
            <person name="Rocha E."/>
            <person name="Yoon E.-J."/>
            <person name="Nemec A."/>
            <person name="Young S.K."/>
            <person name="Zeng Q."/>
            <person name="Gargeya S."/>
            <person name="Fitzgerald M."/>
            <person name="Abouelleil A."/>
            <person name="Alvarado L."/>
            <person name="Berlin A.M."/>
            <person name="Chapman S.B."/>
            <person name="Gainer-Dewar J."/>
            <person name="Goldberg J."/>
            <person name="Gnerre S."/>
            <person name="Griggs A."/>
            <person name="Gujja S."/>
            <person name="Hansen M."/>
            <person name="Howarth C."/>
            <person name="Imamovic A."/>
            <person name="Ireland A."/>
            <person name="Larimer J."/>
            <person name="McCowan C."/>
            <person name="Murphy C."/>
            <person name="Pearson M."/>
            <person name="Poon T.W."/>
            <person name="Priest M."/>
            <person name="Roberts A."/>
            <person name="Saif S."/>
            <person name="Shea T."/>
            <person name="Sykes S."/>
            <person name="Wortman J."/>
            <person name="Nusbaum C."/>
            <person name="Birren B."/>
        </authorList>
    </citation>
    <scope>NUCLEOTIDE SEQUENCE [LARGE SCALE GENOMIC DNA]</scope>
    <source>
        <strain evidence="7 8">CIP 110357</strain>
    </source>
</reference>
<evidence type="ECO:0008006" key="9">
    <source>
        <dbReference type="Google" id="ProtNLM"/>
    </source>
</evidence>
<dbReference type="AlphaFoldDB" id="V2VT33"/>
<feature type="transmembrane region" description="Helical" evidence="6">
    <location>
        <begin position="93"/>
        <end position="116"/>
    </location>
</feature>
<keyword evidence="5 6" id="KW-0472">Membrane</keyword>
<evidence type="ECO:0000313" key="7">
    <source>
        <dbReference type="EMBL" id="ESK50889.1"/>
    </source>
</evidence>
<evidence type="ECO:0000256" key="4">
    <source>
        <dbReference type="ARBA" id="ARBA00022989"/>
    </source>
</evidence>
<accession>V2VT33</accession>
<evidence type="ECO:0000256" key="6">
    <source>
        <dbReference type="SAM" id="Phobius"/>
    </source>
</evidence>
<feature type="transmembrane region" description="Helical" evidence="6">
    <location>
        <begin position="59"/>
        <end position="81"/>
    </location>
</feature>
<dbReference type="Pfam" id="PF03788">
    <property type="entry name" value="LrgA"/>
    <property type="match status" value="1"/>
</dbReference>
<organism evidence="7 8">
    <name type="scientific">Acinetobacter brisouii CIP 110357</name>
    <dbReference type="NCBI Taxonomy" id="1341683"/>
    <lineage>
        <taxon>Bacteria</taxon>
        <taxon>Pseudomonadati</taxon>
        <taxon>Pseudomonadota</taxon>
        <taxon>Gammaproteobacteria</taxon>
        <taxon>Moraxellales</taxon>
        <taxon>Moraxellaceae</taxon>
        <taxon>Acinetobacter</taxon>
    </lineage>
</organism>
<gene>
    <name evidence="7" type="ORF">P255_01388</name>
</gene>
<dbReference type="EMBL" id="AYEU01000006">
    <property type="protein sequence ID" value="ESK50889.1"/>
    <property type="molecule type" value="Genomic_DNA"/>
</dbReference>
<comment type="subcellular location">
    <subcellularLocation>
        <location evidence="1">Cell membrane</location>
        <topology evidence="1">Multi-pass membrane protein</topology>
    </subcellularLocation>
</comment>
<evidence type="ECO:0000256" key="2">
    <source>
        <dbReference type="ARBA" id="ARBA00022475"/>
    </source>
</evidence>
<keyword evidence="2" id="KW-1003">Cell membrane</keyword>
<dbReference type="PANTHER" id="PTHR33931">
    <property type="entry name" value="HOLIN-LIKE PROTEIN CIDA-RELATED"/>
    <property type="match status" value="1"/>
</dbReference>
<evidence type="ECO:0000313" key="8">
    <source>
        <dbReference type="Proteomes" id="UP000018418"/>
    </source>
</evidence>
<keyword evidence="3 6" id="KW-0812">Transmembrane</keyword>
<proteinExistence type="predicted"/>
<comment type="caution">
    <text evidence="7">The sequence shown here is derived from an EMBL/GenBank/DDBJ whole genome shotgun (WGS) entry which is preliminary data.</text>
</comment>
<dbReference type="GO" id="GO:0005886">
    <property type="term" value="C:plasma membrane"/>
    <property type="evidence" value="ECO:0007669"/>
    <property type="project" value="UniProtKB-SubCell"/>
</dbReference>
<evidence type="ECO:0000256" key="1">
    <source>
        <dbReference type="ARBA" id="ARBA00004651"/>
    </source>
</evidence>
<evidence type="ECO:0000256" key="5">
    <source>
        <dbReference type="ARBA" id="ARBA00023136"/>
    </source>
</evidence>